<evidence type="ECO:0000256" key="2">
    <source>
        <dbReference type="SAM" id="SignalP"/>
    </source>
</evidence>
<feature type="signal peptide" evidence="2">
    <location>
        <begin position="1"/>
        <end position="23"/>
    </location>
</feature>
<feature type="domain" description="Organic solvent tolerance-like N-terminal" evidence="3">
    <location>
        <begin position="192"/>
        <end position="308"/>
    </location>
</feature>
<evidence type="ECO:0000313" key="5">
    <source>
        <dbReference type="Proteomes" id="UP000236569"/>
    </source>
</evidence>
<feature type="region of interest" description="Disordered" evidence="1">
    <location>
        <begin position="318"/>
        <end position="367"/>
    </location>
</feature>
<gene>
    <name evidence="4" type="ORF">DAERI_230020</name>
</gene>
<protein>
    <submittedName>
        <fullName evidence="4">OstA-like protein</fullName>
    </submittedName>
</protein>
<keyword evidence="2" id="KW-0732">Signal</keyword>
<feature type="region of interest" description="Disordered" evidence="1">
    <location>
        <begin position="27"/>
        <end position="77"/>
    </location>
</feature>
<proteinExistence type="predicted"/>
<keyword evidence="5" id="KW-1185">Reference proteome</keyword>
<dbReference type="OrthoDB" id="63194at2"/>
<sequence>MRRPLALTLALLVGATLPAWVLAQEATPAPTASPAPAPNAAPQATPAQPETTQTTDGAPPAGNEAENASLELVRRGDDGQERRIRIVRTGTSDETGIFTICSRQDDEPEDAPSLAVFSETGPGGVLITIDKNVIRVPLALVTQQQGENGEGGDGHVEASAGTARFLENVPEGKTDRLSRCAVEAIPKPAPDTVLVTQGKTELKGEKLVYDESDGIARIDGPISFTRPSDDGLLTGSSQSIEVDVDAEQTVLVGNVVLNSKGGRVSKAARVEYDDQANTARLIGTPDQPAESTQGGDVLRAQELLYDLDRNEVVARAADGGTITGEFQDGEQGDSSSGTPETTTPPTAPPETPPDQPTPDPNPDPSGS</sequence>
<evidence type="ECO:0000259" key="3">
    <source>
        <dbReference type="Pfam" id="PF03968"/>
    </source>
</evidence>
<evidence type="ECO:0000313" key="4">
    <source>
        <dbReference type="EMBL" id="GBF08129.1"/>
    </source>
</evidence>
<feature type="compositionally biased region" description="Pro residues" evidence="1">
    <location>
        <begin position="345"/>
        <end position="367"/>
    </location>
</feature>
<accession>A0A2I9D0R0</accession>
<dbReference type="Proteomes" id="UP000236569">
    <property type="component" value="Unassembled WGS sequence"/>
</dbReference>
<name>A0A2I9D0R0_9DEIO</name>
<dbReference type="Gene3D" id="2.60.450.10">
    <property type="entry name" value="Lipopolysaccharide (LPS) transport protein A like domain"/>
    <property type="match status" value="1"/>
</dbReference>
<dbReference type="EMBL" id="BFAG01000023">
    <property type="protein sequence ID" value="GBF08129.1"/>
    <property type="molecule type" value="Genomic_DNA"/>
</dbReference>
<feature type="chain" id="PRO_5014346980" evidence="2">
    <location>
        <begin position="24"/>
        <end position="367"/>
    </location>
</feature>
<dbReference type="InterPro" id="IPR005653">
    <property type="entry name" value="OstA-like_N"/>
</dbReference>
<evidence type="ECO:0000256" key="1">
    <source>
        <dbReference type="SAM" id="MobiDB-lite"/>
    </source>
</evidence>
<organism evidence="4 5">
    <name type="scientific">Deinococcus aerius</name>
    <dbReference type="NCBI Taxonomy" id="200253"/>
    <lineage>
        <taxon>Bacteria</taxon>
        <taxon>Thermotogati</taxon>
        <taxon>Deinococcota</taxon>
        <taxon>Deinococci</taxon>
        <taxon>Deinococcales</taxon>
        <taxon>Deinococcaceae</taxon>
        <taxon>Deinococcus</taxon>
    </lineage>
</organism>
<reference evidence="5" key="1">
    <citation type="submission" date="2018-01" db="EMBL/GenBank/DDBJ databases">
        <title>Draft Genome Sequence of the Radioresistant Bacterium Deinococcus aerius TR0125, Isolated from the Higher Atmosphere above Japan.</title>
        <authorList>
            <person name="Satoh K."/>
            <person name="Arai H."/>
            <person name="Sanzen T."/>
            <person name="Kawaguchi Y."/>
            <person name="Hayashi H."/>
            <person name="Yokobori S."/>
            <person name="Yamagishi A."/>
            <person name="Oono Y."/>
            <person name="Narumi I."/>
        </authorList>
    </citation>
    <scope>NUCLEOTIDE SEQUENCE [LARGE SCALE GENOMIC DNA]</scope>
    <source>
        <strain evidence="5">TR0125</strain>
    </source>
</reference>
<comment type="caution">
    <text evidence="4">The sequence shown here is derived from an EMBL/GenBank/DDBJ whole genome shotgun (WGS) entry which is preliminary data.</text>
</comment>
<dbReference type="AlphaFoldDB" id="A0A2I9D0R0"/>
<dbReference type="Pfam" id="PF03968">
    <property type="entry name" value="LptD_N"/>
    <property type="match status" value="1"/>
</dbReference>
<dbReference type="RefSeq" id="WP_103131408.1">
    <property type="nucleotide sequence ID" value="NZ_BFAG01000023.1"/>
</dbReference>
<feature type="compositionally biased region" description="Low complexity" evidence="1">
    <location>
        <begin position="40"/>
        <end position="55"/>
    </location>
</feature>